<dbReference type="Proteomes" id="UP000541444">
    <property type="component" value="Unassembled WGS sequence"/>
</dbReference>
<evidence type="ECO:0000256" key="4">
    <source>
        <dbReference type="SAM" id="MobiDB-lite"/>
    </source>
</evidence>
<dbReference type="OrthoDB" id="429427at2759"/>
<feature type="region of interest" description="Disordered" evidence="4">
    <location>
        <begin position="267"/>
        <end position="308"/>
    </location>
</feature>
<evidence type="ECO:0000256" key="2">
    <source>
        <dbReference type="ARBA" id="ARBA00010801"/>
    </source>
</evidence>
<sequence length="641" mass="71386">MQATELTIGGGQHPSLNQSILDSNTTVEQLLSNEALSGHNMHVLTNDSPLDNLLRRHQVVGRSHRESVITTGNHTTLLAEHRRNSRKMLNNLINVVKEMIGYNSPAIHNSIVNLCLLAKESHGRTVSSITRTDENLSASLSNITTLEKSLSAAGEKFIFMQKLRDFVSVISDFLQHKAPFIEELEDQMRTLHEERASAILERRAADNADEMAEIEAGVSAAMSALNKGGGGAATVTGTAIQSNLPVQIDEFGRDVNLKRRIDMARRAEARKRRKAKSESRRLASDRDNRVEGESSTDESDSESTSYRSNRDLLLQTAEQVFSDAAEEYSRLSVVKERFECCKELYSSGYRDAFMSMSMPAIFSPYVRLELLKWDPLYEDADFNNMEWHSLLFNYGLPKDESDYNTNDADGNLIPELVEKVALPILHHQVAQCWDMLSSKGTRKAVIATDMVINYVSASSKALRELLALIHTRLADAIANLVVPTWAPHVTKTVPNAARVAAYRFGTAVRLLKNTCMWKDILALPVLERLALDELLSGKILPHVRSITPNVHDAITRTERIIASLSGVWTGSGVTGQRSPKLQPLVDYVLLIGRMLEKKHAAGVSESDTSGLARRLKKMLVELNEYDKAQTISKTFQLREAI</sequence>
<dbReference type="InterPro" id="IPR012890">
    <property type="entry name" value="GCFC2-like"/>
</dbReference>
<dbReference type="Pfam" id="PF07842">
    <property type="entry name" value="GCFC"/>
    <property type="match status" value="1"/>
</dbReference>
<protein>
    <recommendedName>
        <fullName evidence="5">GCF C-terminal domain-containing protein</fullName>
    </recommendedName>
</protein>
<feature type="compositionally biased region" description="Basic and acidic residues" evidence="4">
    <location>
        <begin position="276"/>
        <end position="292"/>
    </location>
</feature>
<dbReference type="EMBL" id="JACGCM010001956">
    <property type="protein sequence ID" value="KAF6146763.1"/>
    <property type="molecule type" value="Genomic_DNA"/>
</dbReference>
<keyword evidence="3" id="KW-0539">Nucleus</keyword>
<evidence type="ECO:0000313" key="7">
    <source>
        <dbReference type="Proteomes" id="UP000541444"/>
    </source>
</evidence>
<dbReference type="PANTHER" id="PTHR12214">
    <property type="entry name" value="GC-RICH SEQUENCE DNA-BINDING FACTOR"/>
    <property type="match status" value="1"/>
</dbReference>
<accession>A0A7J7LVT9</accession>
<evidence type="ECO:0000259" key="5">
    <source>
        <dbReference type="Pfam" id="PF07842"/>
    </source>
</evidence>
<organism evidence="6 7">
    <name type="scientific">Kingdonia uniflora</name>
    <dbReference type="NCBI Taxonomy" id="39325"/>
    <lineage>
        <taxon>Eukaryota</taxon>
        <taxon>Viridiplantae</taxon>
        <taxon>Streptophyta</taxon>
        <taxon>Embryophyta</taxon>
        <taxon>Tracheophyta</taxon>
        <taxon>Spermatophyta</taxon>
        <taxon>Magnoliopsida</taxon>
        <taxon>Ranunculales</taxon>
        <taxon>Circaeasteraceae</taxon>
        <taxon>Kingdonia</taxon>
    </lineage>
</organism>
<dbReference type="InterPro" id="IPR022783">
    <property type="entry name" value="GCFC_dom"/>
</dbReference>
<dbReference type="PANTHER" id="PTHR12214:SF0">
    <property type="entry name" value="LD29489P"/>
    <property type="match status" value="1"/>
</dbReference>
<proteinExistence type="inferred from homology"/>
<gene>
    <name evidence="6" type="ORF">GIB67_007477</name>
</gene>
<keyword evidence="7" id="KW-1185">Reference proteome</keyword>
<dbReference type="GO" id="GO:0003677">
    <property type="term" value="F:DNA binding"/>
    <property type="evidence" value="ECO:0007669"/>
    <property type="project" value="InterPro"/>
</dbReference>
<evidence type="ECO:0000256" key="1">
    <source>
        <dbReference type="ARBA" id="ARBA00004123"/>
    </source>
</evidence>
<reference evidence="6 7" key="1">
    <citation type="journal article" date="2020" name="IScience">
        <title>Genome Sequencing of the Endangered Kingdonia uniflora (Circaeasteraceae, Ranunculales) Reveals Potential Mechanisms of Evolutionary Specialization.</title>
        <authorList>
            <person name="Sun Y."/>
            <person name="Deng T."/>
            <person name="Zhang A."/>
            <person name="Moore M.J."/>
            <person name="Landis J.B."/>
            <person name="Lin N."/>
            <person name="Zhang H."/>
            <person name="Zhang X."/>
            <person name="Huang J."/>
            <person name="Zhang X."/>
            <person name="Sun H."/>
            <person name="Wang H."/>
        </authorList>
    </citation>
    <scope>NUCLEOTIDE SEQUENCE [LARGE SCALE GENOMIC DNA]</scope>
    <source>
        <strain evidence="6">TB1705</strain>
        <tissue evidence="6">Leaf</tissue>
    </source>
</reference>
<dbReference type="GO" id="GO:0000398">
    <property type="term" value="P:mRNA splicing, via spliceosome"/>
    <property type="evidence" value="ECO:0007669"/>
    <property type="project" value="InterPro"/>
</dbReference>
<comment type="caution">
    <text evidence="6">The sequence shown here is derived from an EMBL/GenBank/DDBJ whole genome shotgun (WGS) entry which is preliminary data.</text>
</comment>
<comment type="similarity">
    <text evidence="2">Belongs to the GCF family.</text>
</comment>
<evidence type="ECO:0000313" key="6">
    <source>
        <dbReference type="EMBL" id="KAF6146763.1"/>
    </source>
</evidence>
<name>A0A7J7LVT9_9MAGN</name>
<comment type="subcellular location">
    <subcellularLocation>
        <location evidence="1">Nucleus</location>
    </subcellularLocation>
</comment>
<evidence type="ECO:0000256" key="3">
    <source>
        <dbReference type="ARBA" id="ARBA00023242"/>
    </source>
</evidence>
<dbReference type="GO" id="GO:0005634">
    <property type="term" value="C:nucleus"/>
    <property type="evidence" value="ECO:0007669"/>
    <property type="project" value="UniProtKB-SubCell"/>
</dbReference>
<feature type="domain" description="GCF C-terminal" evidence="5">
    <location>
        <begin position="332"/>
        <end position="536"/>
    </location>
</feature>
<dbReference type="AlphaFoldDB" id="A0A7J7LVT9"/>